<keyword evidence="2" id="KW-1185">Reference proteome</keyword>
<name>A0A822ZEP7_NELNU</name>
<protein>
    <submittedName>
        <fullName evidence="1">Uncharacterized protein</fullName>
    </submittedName>
</protein>
<organism evidence="1 2">
    <name type="scientific">Nelumbo nucifera</name>
    <name type="common">Sacred lotus</name>
    <dbReference type="NCBI Taxonomy" id="4432"/>
    <lineage>
        <taxon>Eukaryota</taxon>
        <taxon>Viridiplantae</taxon>
        <taxon>Streptophyta</taxon>
        <taxon>Embryophyta</taxon>
        <taxon>Tracheophyta</taxon>
        <taxon>Spermatophyta</taxon>
        <taxon>Magnoliopsida</taxon>
        <taxon>Proteales</taxon>
        <taxon>Nelumbonaceae</taxon>
        <taxon>Nelumbo</taxon>
    </lineage>
</organism>
<sequence length="31" mass="3222">MSHDHACVATPHPSAAYLLFACHVLANSGEA</sequence>
<dbReference type="EMBL" id="DUZY01000005">
    <property type="protein sequence ID" value="DAD41875.1"/>
    <property type="molecule type" value="Genomic_DNA"/>
</dbReference>
<gene>
    <name evidence="1" type="ORF">HUJ06_016198</name>
</gene>
<accession>A0A822ZEP7</accession>
<dbReference type="Proteomes" id="UP000607653">
    <property type="component" value="Unassembled WGS sequence"/>
</dbReference>
<evidence type="ECO:0000313" key="1">
    <source>
        <dbReference type="EMBL" id="DAD41875.1"/>
    </source>
</evidence>
<proteinExistence type="predicted"/>
<evidence type="ECO:0000313" key="2">
    <source>
        <dbReference type="Proteomes" id="UP000607653"/>
    </source>
</evidence>
<dbReference type="AlphaFoldDB" id="A0A822ZEP7"/>
<reference evidence="1 2" key="1">
    <citation type="journal article" date="2020" name="Mol. Biol. Evol.">
        <title>Distinct Expression and Methylation Patterns for Genes with Different Fates following a Single Whole-Genome Duplication in Flowering Plants.</title>
        <authorList>
            <person name="Shi T."/>
            <person name="Rahmani R.S."/>
            <person name="Gugger P.F."/>
            <person name="Wang M."/>
            <person name="Li H."/>
            <person name="Zhang Y."/>
            <person name="Li Z."/>
            <person name="Wang Q."/>
            <person name="Van de Peer Y."/>
            <person name="Marchal K."/>
            <person name="Chen J."/>
        </authorList>
    </citation>
    <scope>NUCLEOTIDE SEQUENCE [LARGE SCALE GENOMIC DNA]</scope>
    <source>
        <tissue evidence="1">Leaf</tissue>
    </source>
</reference>
<comment type="caution">
    <text evidence="1">The sequence shown here is derived from an EMBL/GenBank/DDBJ whole genome shotgun (WGS) entry which is preliminary data.</text>
</comment>